<reference evidence="3 4" key="1">
    <citation type="submission" date="2018-08" db="EMBL/GenBank/DDBJ databases">
        <title>Draft genome sequence of Psychrilyobacter sp. strain SD5 isolated from Black Sea water.</title>
        <authorList>
            <person name="Yadav S."/>
            <person name="Villanueva L."/>
            <person name="Damste J.S.S."/>
        </authorList>
    </citation>
    <scope>NUCLEOTIDE SEQUENCE [LARGE SCALE GENOMIC DNA]</scope>
    <source>
        <strain evidence="3 4">SD5</strain>
    </source>
</reference>
<dbReference type="PANTHER" id="PTHR35535">
    <property type="entry name" value="HEAT SHOCK PROTEIN HSLJ"/>
    <property type="match status" value="1"/>
</dbReference>
<evidence type="ECO:0000313" key="3">
    <source>
        <dbReference type="EMBL" id="REI41662.1"/>
    </source>
</evidence>
<dbReference type="InterPro" id="IPR038670">
    <property type="entry name" value="HslJ-like_sf"/>
</dbReference>
<dbReference type="InterPro" id="IPR005184">
    <property type="entry name" value="DUF306_Meta_HslJ"/>
</dbReference>
<dbReference type="PANTHER" id="PTHR35535:SF1">
    <property type="entry name" value="HEAT SHOCK PROTEIN HSLJ"/>
    <property type="match status" value="1"/>
</dbReference>
<evidence type="ECO:0000313" key="4">
    <source>
        <dbReference type="Proteomes" id="UP000263486"/>
    </source>
</evidence>
<gene>
    <name evidence="3" type="ORF">DYH56_05830</name>
</gene>
<feature type="domain" description="DUF306" evidence="2">
    <location>
        <begin position="37"/>
        <end position="140"/>
    </location>
</feature>
<evidence type="ECO:0000259" key="2">
    <source>
        <dbReference type="Pfam" id="PF03724"/>
    </source>
</evidence>
<dbReference type="InterPro" id="IPR053147">
    <property type="entry name" value="Hsp_HslJ-like"/>
</dbReference>
<comment type="caution">
    <text evidence="3">The sequence shown here is derived from an EMBL/GenBank/DDBJ whole genome shotgun (WGS) entry which is preliminary data.</text>
</comment>
<dbReference type="Proteomes" id="UP000263486">
    <property type="component" value="Unassembled WGS sequence"/>
</dbReference>
<organism evidence="3 4">
    <name type="scientific">Psychrilyobacter piezotolerans</name>
    <dbReference type="NCBI Taxonomy" id="2293438"/>
    <lineage>
        <taxon>Bacteria</taxon>
        <taxon>Fusobacteriati</taxon>
        <taxon>Fusobacteriota</taxon>
        <taxon>Fusobacteriia</taxon>
        <taxon>Fusobacteriales</taxon>
        <taxon>Fusobacteriaceae</taxon>
        <taxon>Psychrilyobacter</taxon>
    </lineage>
</organism>
<name>A0ABX9KI49_9FUSO</name>
<evidence type="ECO:0000256" key="1">
    <source>
        <dbReference type="SAM" id="SignalP"/>
    </source>
</evidence>
<dbReference type="Gene3D" id="2.40.128.270">
    <property type="match status" value="1"/>
</dbReference>
<proteinExistence type="predicted"/>
<sequence>MKKVLLILALSGFIISCSANEPMETRSDSVRIETIQKEFAGTTWKLSKYLSDDQLKDVTETSKADLKFEGGKFYGNGSVNRYFGSYTLNNSELSMGRIGTTLMMGPEDAMQQEYAFTALLQKVTSYEIVGEELKLFSDGKLILVLTEENK</sequence>
<dbReference type="Pfam" id="PF03724">
    <property type="entry name" value="META"/>
    <property type="match status" value="1"/>
</dbReference>
<feature type="signal peptide" evidence="1">
    <location>
        <begin position="1"/>
        <end position="19"/>
    </location>
</feature>
<dbReference type="RefSeq" id="WP_114641930.1">
    <property type="nucleotide sequence ID" value="NZ_JAACIO010000008.1"/>
</dbReference>
<dbReference type="EMBL" id="QUAJ01000008">
    <property type="protein sequence ID" value="REI41662.1"/>
    <property type="molecule type" value="Genomic_DNA"/>
</dbReference>
<protein>
    <submittedName>
        <fullName evidence="3">META domain-containing protein</fullName>
    </submittedName>
</protein>
<keyword evidence="4" id="KW-1185">Reference proteome</keyword>
<keyword evidence="1" id="KW-0732">Signal</keyword>
<feature type="chain" id="PRO_5047467749" evidence="1">
    <location>
        <begin position="20"/>
        <end position="150"/>
    </location>
</feature>
<accession>A0ABX9KI49</accession>
<dbReference type="PROSITE" id="PS51257">
    <property type="entry name" value="PROKAR_LIPOPROTEIN"/>
    <property type="match status" value="1"/>
</dbReference>